<evidence type="ECO:0000313" key="1">
    <source>
        <dbReference type="EMBL" id="OAY75459.1"/>
    </source>
</evidence>
<sequence length="98" mass="10432">MSDSSGGGLTEGLIIGEAAKSVTLIMYSGSYAGIRVPFGRRFKSSKNKGAGIECLNKNSSTCFSGIRVFDSMRSLGIRKVVFALTLSCTMLIKVTKVK</sequence>
<dbReference type="EMBL" id="LSRQ01002093">
    <property type="protein sequence ID" value="OAY75459.1"/>
    <property type="molecule type" value="Genomic_DNA"/>
</dbReference>
<comment type="caution">
    <text evidence="1">The sequence shown here is derived from an EMBL/GenBank/DDBJ whole genome shotgun (WGS) entry which is preliminary data.</text>
</comment>
<accession>A0A199VED2</accession>
<evidence type="ECO:0000313" key="2">
    <source>
        <dbReference type="Proteomes" id="UP000092600"/>
    </source>
</evidence>
<gene>
    <name evidence="1" type="ORF">ACMD2_18145</name>
</gene>
<dbReference type="AlphaFoldDB" id="A0A199VED2"/>
<protein>
    <submittedName>
        <fullName evidence="1">Uncharacterized protein</fullName>
    </submittedName>
</protein>
<proteinExistence type="predicted"/>
<name>A0A199VED2_ANACO</name>
<reference evidence="1 2" key="1">
    <citation type="journal article" date="2016" name="DNA Res.">
        <title>The draft genome of MD-2 pineapple using hybrid error correction of long reads.</title>
        <authorList>
            <person name="Redwan R.M."/>
            <person name="Saidin A."/>
            <person name="Kumar S.V."/>
        </authorList>
    </citation>
    <scope>NUCLEOTIDE SEQUENCE [LARGE SCALE GENOMIC DNA]</scope>
    <source>
        <strain evidence="2">cv. MD2</strain>
        <tissue evidence="1">Leaf</tissue>
    </source>
</reference>
<dbReference type="Proteomes" id="UP000092600">
    <property type="component" value="Unassembled WGS sequence"/>
</dbReference>
<organism evidence="1 2">
    <name type="scientific">Ananas comosus</name>
    <name type="common">Pineapple</name>
    <name type="synonym">Ananas ananas</name>
    <dbReference type="NCBI Taxonomy" id="4615"/>
    <lineage>
        <taxon>Eukaryota</taxon>
        <taxon>Viridiplantae</taxon>
        <taxon>Streptophyta</taxon>
        <taxon>Embryophyta</taxon>
        <taxon>Tracheophyta</taxon>
        <taxon>Spermatophyta</taxon>
        <taxon>Magnoliopsida</taxon>
        <taxon>Liliopsida</taxon>
        <taxon>Poales</taxon>
        <taxon>Bromeliaceae</taxon>
        <taxon>Bromelioideae</taxon>
        <taxon>Ananas</taxon>
    </lineage>
</organism>